<evidence type="ECO:0000256" key="1">
    <source>
        <dbReference type="SAM" id="MobiDB-lite"/>
    </source>
</evidence>
<name>A0ABR2V584_9PEZI</name>
<gene>
    <name evidence="2" type="ORF">SUNI508_05080</name>
</gene>
<feature type="compositionally biased region" description="Basic and acidic residues" evidence="1">
    <location>
        <begin position="9"/>
        <end position="22"/>
    </location>
</feature>
<dbReference type="EMBL" id="JARVKF010000135">
    <property type="protein sequence ID" value="KAK9422072.1"/>
    <property type="molecule type" value="Genomic_DNA"/>
</dbReference>
<feature type="compositionally biased region" description="Polar residues" evidence="1">
    <location>
        <begin position="30"/>
        <end position="40"/>
    </location>
</feature>
<proteinExistence type="predicted"/>
<accession>A0ABR2V584</accession>
<organism evidence="2 3">
    <name type="scientific">Seiridium unicorne</name>
    <dbReference type="NCBI Taxonomy" id="138068"/>
    <lineage>
        <taxon>Eukaryota</taxon>
        <taxon>Fungi</taxon>
        <taxon>Dikarya</taxon>
        <taxon>Ascomycota</taxon>
        <taxon>Pezizomycotina</taxon>
        <taxon>Sordariomycetes</taxon>
        <taxon>Xylariomycetidae</taxon>
        <taxon>Amphisphaeriales</taxon>
        <taxon>Sporocadaceae</taxon>
        <taxon>Seiridium</taxon>
    </lineage>
</organism>
<keyword evidence="3" id="KW-1185">Reference proteome</keyword>
<evidence type="ECO:0000313" key="2">
    <source>
        <dbReference type="EMBL" id="KAK9422072.1"/>
    </source>
</evidence>
<reference evidence="2 3" key="1">
    <citation type="journal article" date="2024" name="J. Plant Pathol.">
        <title>Sequence and assembly of the genome of Seiridium unicorne, isolate CBS 538.82, causal agent of cypress canker disease.</title>
        <authorList>
            <person name="Scali E."/>
            <person name="Rocca G.D."/>
            <person name="Danti R."/>
            <person name="Garbelotto M."/>
            <person name="Barberini S."/>
            <person name="Baroncelli R."/>
            <person name="Emiliani G."/>
        </authorList>
    </citation>
    <scope>NUCLEOTIDE SEQUENCE [LARGE SCALE GENOMIC DNA]</scope>
    <source>
        <strain evidence="2 3">BM-138-508</strain>
    </source>
</reference>
<comment type="caution">
    <text evidence="2">The sequence shown here is derived from an EMBL/GenBank/DDBJ whole genome shotgun (WGS) entry which is preliminary data.</text>
</comment>
<dbReference type="Proteomes" id="UP001408356">
    <property type="component" value="Unassembled WGS sequence"/>
</dbReference>
<sequence>MPPSGTESAKQKFQEGLEKTRQAADPNAAPTGTNPKQGNFVSKLAKGETEASTYTAKGGPSGTDRTKEPGGL</sequence>
<protein>
    <submittedName>
        <fullName evidence="2">Uncharacterized protein</fullName>
    </submittedName>
</protein>
<feature type="region of interest" description="Disordered" evidence="1">
    <location>
        <begin position="1"/>
        <end position="72"/>
    </location>
</feature>
<evidence type="ECO:0000313" key="3">
    <source>
        <dbReference type="Proteomes" id="UP001408356"/>
    </source>
</evidence>